<comment type="caution">
    <text evidence="1">The sequence shown here is derived from an EMBL/GenBank/DDBJ whole genome shotgun (WGS) entry which is preliminary data.</text>
</comment>
<name>E6QSH6_9ZZZZ</name>
<organism evidence="1">
    <name type="scientific">mine drainage metagenome</name>
    <dbReference type="NCBI Taxonomy" id="410659"/>
    <lineage>
        <taxon>unclassified sequences</taxon>
        <taxon>metagenomes</taxon>
        <taxon>ecological metagenomes</taxon>
    </lineage>
</organism>
<protein>
    <submittedName>
        <fullName evidence="1">Uncharacterized protein</fullName>
    </submittedName>
</protein>
<evidence type="ECO:0000313" key="1">
    <source>
        <dbReference type="EMBL" id="CBI10198.1"/>
    </source>
</evidence>
<gene>
    <name evidence="1" type="ORF">CARN7_0963</name>
</gene>
<accession>E6QSH6</accession>
<sequence>MMKQHFAMPVSPHSLLSSLSGERDEVSLREFHANDRSFHSAMQKGTLHLFRLSCHRYIVQRLQAVSSIVFRSISYPVKISRESC</sequence>
<dbReference type="AlphaFoldDB" id="E6QSH6"/>
<proteinExistence type="predicted"/>
<reference evidence="1" key="1">
    <citation type="submission" date="2009-10" db="EMBL/GenBank/DDBJ databases">
        <title>Diversity of trophic interactions inside an arsenic-rich microbial ecosystem.</title>
        <authorList>
            <person name="Bertin P.N."/>
            <person name="Heinrich-Salmeron A."/>
            <person name="Pelletier E."/>
            <person name="Goulhen-Chollet F."/>
            <person name="Arsene-Ploetze F."/>
            <person name="Gallien S."/>
            <person name="Calteau A."/>
            <person name="Vallenet D."/>
            <person name="Casiot C."/>
            <person name="Chane-Woon-Ming B."/>
            <person name="Giloteaux L."/>
            <person name="Barakat M."/>
            <person name="Bonnefoy V."/>
            <person name="Bruneel O."/>
            <person name="Chandler M."/>
            <person name="Cleiss J."/>
            <person name="Duran R."/>
            <person name="Elbaz-Poulichet F."/>
            <person name="Fonknechten N."/>
            <person name="Lauga B."/>
            <person name="Mornico D."/>
            <person name="Ortet P."/>
            <person name="Schaeffer C."/>
            <person name="Siguier P."/>
            <person name="Alexander Thil Smith A."/>
            <person name="Van Dorsselaer A."/>
            <person name="Weissenbach J."/>
            <person name="Medigue C."/>
            <person name="Le Paslier D."/>
        </authorList>
    </citation>
    <scope>NUCLEOTIDE SEQUENCE</scope>
</reference>
<dbReference type="EMBL" id="CABR01000074">
    <property type="protein sequence ID" value="CBI10198.1"/>
    <property type="molecule type" value="Genomic_DNA"/>
</dbReference>